<dbReference type="InterPro" id="IPR003591">
    <property type="entry name" value="Leu-rich_rpt_typical-subtyp"/>
</dbReference>
<feature type="compositionally biased region" description="Basic residues" evidence="3">
    <location>
        <begin position="737"/>
        <end position="750"/>
    </location>
</feature>
<feature type="region of interest" description="Disordered" evidence="3">
    <location>
        <begin position="1346"/>
        <end position="1402"/>
    </location>
</feature>
<dbReference type="InterPro" id="IPR052574">
    <property type="entry name" value="CDIRP"/>
</dbReference>
<dbReference type="GO" id="GO:0035591">
    <property type="term" value="F:signaling adaptor activity"/>
    <property type="evidence" value="ECO:0007669"/>
    <property type="project" value="TreeGrafter"/>
</dbReference>
<dbReference type="PANTHER" id="PTHR47566">
    <property type="match status" value="1"/>
</dbReference>
<feature type="compositionally biased region" description="Basic and acidic residues" evidence="3">
    <location>
        <begin position="1105"/>
        <end position="1117"/>
    </location>
</feature>
<keyword evidence="2" id="KW-0677">Repeat</keyword>
<feature type="compositionally biased region" description="Acidic residues" evidence="3">
    <location>
        <begin position="1478"/>
        <end position="1487"/>
    </location>
</feature>
<dbReference type="SMART" id="SM00369">
    <property type="entry name" value="LRR_TYP"/>
    <property type="match status" value="5"/>
</dbReference>
<feature type="compositionally biased region" description="Polar residues" evidence="3">
    <location>
        <begin position="1264"/>
        <end position="1276"/>
    </location>
</feature>
<evidence type="ECO:0000313" key="5">
    <source>
        <dbReference type="Proteomes" id="UP000324022"/>
    </source>
</evidence>
<feature type="region of interest" description="Disordered" evidence="3">
    <location>
        <begin position="687"/>
        <end position="800"/>
    </location>
</feature>
<dbReference type="InterPro" id="IPR032675">
    <property type="entry name" value="LRR_dom_sf"/>
</dbReference>
<feature type="compositionally biased region" description="Polar residues" evidence="3">
    <location>
        <begin position="92"/>
        <end position="103"/>
    </location>
</feature>
<dbReference type="OrthoDB" id="7451790at2759"/>
<feature type="region of interest" description="Disordered" evidence="3">
    <location>
        <begin position="1460"/>
        <end position="1490"/>
    </location>
</feature>
<feature type="compositionally biased region" description="Basic and acidic residues" evidence="3">
    <location>
        <begin position="1191"/>
        <end position="1203"/>
    </location>
</feature>
<evidence type="ECO:0000256" key="1">
    <source>
        <dbReference type="ARBA" id="ARBA00022614"/>
    </source>
</evidence>
<feature type="region of interest" description="Disordered" evidence="3">
    <location>
        <begin position="1"/>
        <end position="198"/>
    </location>
</feature>
<organism evidence="4 5">
    <name type="scientific">Ustilago trichophora</name>
    <dbReference type="NCBI Taxonomy" id="86804"/>
    <lineage>
        <taxon>Eukaryota</taxon>
        <taxon>Fungi</taxon>
        <taxon>Dikarya</taxon>
        <taxon>Basidiomycota</taxon>
        <taxon>Ustilaginomycotina</taxon>
        <taxon>Ustilaginomycetes</taxon>
        <taxon>Ustilaginales</taxon>
        <taxon>Ustilaginaceae</taxon>
        <taxon>Ustilago</taxon>
    </lineage>
</organism>
<feature type="compositionally biased region" description="Polar residues" evidence="3">
    <location>
        <begin position="1393"/>
        <end position="1402"/>
    </location>
</feature>
<dbReference type="EMBL" id="OOIN01000005">
    <property type="protein sequence ID" value="SPO23205.1"/>
    <property type="molecule type" value="Genomic_DNA"/>
</dbReference>
<dbReference type="GO" id="GO:0031028">
    <property type="term" value="P:septation initiation signaling"/>
    <property type="evidence" value="ECO:0007669"/>
    <property type="project" value="TreeGrafter"/>
</dbReference>
<dbReference type="SMART" id="SM00364">
    <property type="entry name" value="LRR_BAC"/>
    <property type="match status" value="4"/>
</dbReference>
<feature type="region of interest" description="Disordered" evidence="3">
    <location>
        <begin position="1181"/>
        <end position="1313"/>
    </location>
</feature>
<keyword evidence="1" id="KW-0433">Leucine-rich repeat</keyword>
<name>A0A5C3DYB8_9BASI</name>
<feature type="region of interest" description="Disordered" evidence="3">
    <location>
        <begin position="1012"/>
        <end position="1064"/>
    </location>
</feature>
<feature type="compositionally biased region" description="Polar residues" evidence="3">
    <location>
        <begin position="162"/>
        <end position="193"/>
    </location>
</feature>
<dbReference type="SMART" id="SM00365">
    <property type="entry name" value="LRR_SD22"/>
    <property type="match status" value="4"/>
</dbReference>
<feature type="compositionally biased region" description="Acidic residues" evidence="3">
    <location>
        <begin position="293"/>
        <end position="309"/>
    </location>
</feature>
<dbReference type="PROSITE" id="PS51450">
    <property type="entry name" value="LRR"/>
    <property type="match status" value="3"/>
</dbReference>
<feature type="compositionally biased region" description="Polar residues" evidence="3">
    <location>
        <begin position="20"/>
        <end position="35"/>
    </location>
</feature>
<dbReference type="SUPFAM" id="SSF52058">
    <property type="entry name" value="L domain-like"/>
    <property type="match status" value="1"/>
</dbReference>
<evidence type="ECO:0008006" key="6">
    <source>
        <dbReference type="Google" id="ProtNLM"/>
    </source>
</evidence>
<evidence type="ECO:0000256" key="3">
    <source>
        <dbReference type="SAM" id="MobiDB-lite"/>
    </source>
</evidence>
<feature type="region of interest" description="Disordered" evidence="3">
    <location>
        <begin position="1105"/>
        <end position="1166"/>
    </location>
</feature>
<dbReference type="PANTHER" id="PTHR47566:SF1">
    <property type="entry name" value="PROTEIN NUD1"/>
    <property type="match status" value="1"/>
</dbReference>
<feature type="compositionally biased region" description="Polar residues" evidence="3">
    <location>
        <begin position="1"/>
        <end position="11"/>
    </location>
</feature>
<feature type="compositionally biased region" description="Low complexity" evidence="3">
    <location>
        <begin position="727"/>
        <end position="736"/>
    </location>
</feature>
<dbReference type="Proteomes" id="UP000324022">
    <property type="component" value="Unassembled WGS sequence"/>
</dbReference>
<protein>
    <recommendedName>
        <fullName evidence="6">Septation initiation network scaffold protein cdc11</fullName>
    </recommendedName>
</protein>
<keyword evidence="5" id="KW-1185">Reference proteome</keyword>
<feature type="compositionally biased region" description="Polar residues" evidence="3">
    <location>
        <begin position="317"/>
        <end position="346"/>
    </location>
</feature>
<feature type="region of interest" description="Disordered" evidence="3">
    <location>
        <begin position="370"/>
        <end position="389"/>
    </location>
</feature>
<feature type="compositionally biased region" description="Acidic residues" evidence="3">
    <location>
        <begin position="931"/>
        <end position="940"/>
    </location>
</feature>
<feature type="compositionally biased region" description="Polar residues" evidence="3">
    <location>
        <begin position="454"/>
        <end position="472"/>
    </location>
</feature>
<feature type="region of interest" description="Disordered" evidence="3">
    <location>
        <begin position="428"/>
        <end position="486"/>
    </location>
</feature>
<feature type="compositionally biased region" description="Low complexity" evidence="3">
    <location>
        <begin position="43"/>
        <end position="55"/>
    </location>
</feature>
<feature type="compositionally biased region" description="Acidic residues" evidence="3">
    <location>
        <begin position="145"/>
        <end position="158"/>
    </location>
</feature>
<feature type="compositionally biased region" description="Polar residues" evidence="3">
    <location>
        <begin position="1247"/>
        <end position="1257"/>
    </location>
</feature>
<evidence type="ECO:0000313" key="4">
    <source>
        <dbReference type="EMBL" id="SPO23205.1"/>
    </source>
</evidence>
<dbReference type="GO" id="GO:1902412">
    <property type="term" value="P:regulation of mitotic cytokinesis"/>
    <property type="evidence" value="ECO:0007669"/>
    <property type="project" value="TreeGrafter"/>
</dbReference>
<feature type="compositionally biased region" description="Polar residues" evidence="3">
    <location>
        <begin position="1034"/>
        <end position="1059"/>
    </location>
</feature>
<feature type="compositionally biased region" description="Polar residues" evidence="3">
    <location>
        <begin position="71"/>
        <end position="82"/>
    </location>
</feature>
<feature type="compositionally biased region" description="Polar residues" evidence="3">
    <location>
        <begin position="785"/>
        <end position="800"/>
    </location>
</feature>
<feature type="compositionally biased region" description="Polar residues" evidence="3">
    <location>
        <begin position="1285"/>
        <end position="1313"/>
    </location>
</feature>
<feature type="region of interest" description="Disordered" evidence="3">
    <location>
        <begin position="922"/>
        <end position="953"/>
    </location>
</feature>
<gene>
    <name evidence="4" type="ORF">UTRI_01883</name>
</gene>
<feature type="compositionally biased region" description="Low complexity" evidence="3">
    <location>
        <begin position="770"/>
        <end position="784"/>
    </location>
</feature>
<dbReference type="GO" id="GO:0061499">
    <property type="term" value="C:outer plaque of mitotic spindle pole body"/>
    <property type="evidence" value="ECO:0007669"/>
    <property type="project" value="TreeGrafter"/>
</dbReference>
<dbReference type="Pfam" id="PF13855">
    <property type="entry name" value="LRR_8"/>
    <property type="match status" value="2"/>
</dbReference>
<sequence>MDTDQLPSFVSASARVGSPNPLTDTGSAVPVQQQLPTSPPSRSPSATSTATERPTLQLNDAPSYPRKPPSVDSNFSSVQGKTAGTPPDQEDNPSVNDTVSSIWDESRTEKTQPMQATSSSAAATTSQLAAPAQSPSVPSSRPDWMTDDLDESWPEEDAAVQATPTPSNPVPATTTVQDAQSEPQRSPSRSATHLNLLATPSVVSRPQAAASLSSALPNPAFSAARHQARRALLKGRASTAGAPTPRAPPPINALQAGPSTPSLRLPSHQNRRHRLHRSHAENEQGDSTIWSESESDSDSASDGSAPDDFESARGSLAENSRITNMQTAQQSRAVSQHQSQSPTAASDASAAKGTFIHKADVSSLPPILRPVWQSPAKGQNGQNRKGMAVLGGDMFTPMRLQTMFKTPTPPEKPIHNIMAAVEADINPFSIPDVPASSKQSTNNEEHDESAQGALEQSTSPPADQEASSSAAQVTKPVESAAQVSAPASMGLPSTAFTFQSPHTSIQAPLNAARGMIPSQSLQNMQSLHPNSLHTTALARPASAAADLGLHSPAVAGSAANLLSGPPTPHTPMRLFKFNYDDAVTRAKLEMMVNERTPAPAQQAPRAADIERERKRLRLDVRPRKVLTGDLMSMPMLGDSAPSHPVDATQTIAAQSVGAHGSASDRQPVVDYVKESTDFMSALQDAVRVQSAGPDTSPEWATEDEESSGNGIENRDQVSFHQGKPDGSPAVSASSPARPRRSFGVGHRRRQSQQQVGNRDDVFPSAIENGSPQRLSSRRLPPDSSFITESSSNDIPMSSTLKSRASLSRRIAAQATVGESPRKLLRRISAAAIAEDEVMQEFDGQDTESGKAWEPVKPAEDAIAYRDQQIRQLEERIARRRQLYTPAKASGVAEHLPAHDEPRTVQRPQLITLHEPTLDAITAQRQPRRDDDEVSDVDESPIDGGYGAHGEQDGKTRRFQDGIVLYDSERIPNPPLPEPARALRNFASAVELRNREIDRASLARASSLLALPTQPNETSAATEALDPSARRGDRTASSNTLVDPSNARTVSGDVGSQLTISDLGGKGATITRTGSLFNISQIPDQEIESLGRGKLRFNKELHRWEKVPRSRSSQEDLRSAAGSRNDIDGMPMSKTPIPAIPEASAELSKSQDVFSESAEEQQAREQMGIRTNSFQQRLGNLSSNNLSAADGRLSDSSDPFRDFESFGQSSHAPASVSEDAVDDDDESTPRPVKSHMFVSNRDSRPQHGATQASASSIQPAVESVPVQSTQTQRSARASISPAAVINNVQPKGISPNTLAPRTLPVNTVPRSSSSLRNVVTYSPDSTASSRHSSFGQHAADVREELTGQQPEPPLHDNLENQAQAAGTKRPREHPNVYATPDRRLAHQHLGTPTPRASVSSVSTPKSILKQPAAFRGDAPARLNGVSHNTSANSAAGGGTPNRTISFADPPSIAHTRHLGLASSSHVKSAAHRARATQGADDDDLDAESEDGRTQAISSALKMLADLTLGDESAVLASGANALTPSKMRDLDANRSHWSYRTLRRPRRTRHEEGDDEDHSWQRDEETYDELHGYPDMTLLTDASFNFAHDKVLEAITDVEPWEPGWDELQSVNLSRRRLESCVRLKEFLPMLEEVDLQGNELSYLTGIPASVRVLNVAQNRLTAMASFGHLLHLEELDISGNQIDSLSHLSCLKHLHTLKADGNAISSLDGIDKIRSLVHVSLSSNRLKGVNLATTQWAGLETLDASHNQLISIRGLSLMRRLKSLNVDHNDLNMVDLSPAMPRLRVLRVSGNVHLQTLDVAPAKRLRTLYADYCDLDRIENLDQLEHLDNLSMRQQAEAAIVWPADQLRDVRRLFLSGNAFPQGISTSTTVETRKPIAPALSVQTPLVQPLRFLNLVYLELSACQLMHLPEDLSAVAPNLRSLNLDHNLISTLPSFSGMQRLKRLSLVGCRVKKSKSVITAVRGLSELQVLDCRTNPCTLGLYAPLIAPTTPIHRGEDGSSPDMDALAPSWLPPVPNAQIVQPDLASSQRRREAELQRQQLEVLEKSHFHKRRPPLADYAIDPNATLAKEAFEKETAKRAAAGAATTYSSLFLAADARFVKTLPKQFMERRILHRGLLAMACPKLNWIDGLVVEEEEVEEADILVQSHRFDRTPSVA</sequence>
<feature type="compositionally biased region" description="Low complexity" evidence="3">
    <location>
        <begin position="111"/>
        <end position="140"/>
    </location>
</feature>
<reference evidence="4 5" key="1">
    <citation type="submission" date="2018-03" db="EMBL/GenBank/DDBJ databases">
        <authorList>
            <person name="Guldener U."/>
        </authorList>
    </citation>
    <scope>NUCLEOTIDE SEQUENCE [LARGE SCALE GENOMIC DNA]</scope>
    <source>
        <strain evidence="4 5">NBRC100155</strain>
    </source>
</reference>
<feature type="region of interest" description="Disordered" evidence="3">
    <location>
        <begin position="221"/>
        <end position="350"/>
    </location>
</feature>
<accession>A0A5C3DYB8</accession>
<evidence type="ECO:0000256" key="2">
    <source>
        <dbReference type="ARBA" id="ARBA00022737"/>
    </source>
</evidence>
<dbReference type="Gene3D" id="3.80.10.10">
    <property type="entry name" value="Ribonuclease Inhibitor"/>
    <property type="match status" value="3"/>
</dbReference>
<dbReference type="InterPro" id="IPR001611">
    <property type="entry name" value="Leu-rich_rpt"/>
</dbReference>
<proteinExistence type="predicted"/>